<sequence length="62" mass="7012">MLLHFAWGPKNQISMKLLVFILHVRKCLPPCSSPSHLGSAWKNLPAEVNLAVLCLSLWRITM</sequence>
<dbReference type="Proteomes" id="UP000792457">
    <property type="component" value="Unassembled WGS sequence"/>
</dbReference>
<evidence type="ECO:0000313" key="1">
    <source>
        <dbReference type="EMBL" id="KAG8234724.1"/>
    </source>
</evidence>
<dbReference type="AlphaFoldDB" id="A0A8K0P8L7"/>
<dbReference type="EMBL" id="KZ308840">
    <property type="protein sequence ID" value="KAG8234724.1"/>
    <property type="molecule type" value="Genomic_DNA"/>
</dbReference>
<gene>
    <name evidence="1" type="ORF">J437_LFUL014832</name>
</gene>
<evidence type="ECO:0000313" key="2">
    <source>
        <dbReference type="Proteomes" id="UP000792457"/>
    </source>
</evidence>
<protein>
    <submittedName>
        <fullName evidence="1">Uncharacterized protein</fullName>
    </submittedName>
</protein>
<reference evidence="1" key="1">
    <citation type="submission" date="2013-04" db="EMBL/GenBank/DDBJ databases">
        <authorList>
            <person name="Qu J."/>
            <person name="Murali S.C."/>
            <person name="Bandaranaike D."/>
            <person name="Bellair M."/>
            <person name="Blankenburg K."/>
            <person name="Chao H."/>
            <person name="Dinh H."/>
            <person name="Doddapaneni H."/>
            <person name="Downs B."/>
            <person name="Dugan-Rocha S."/>
            <person name="Elkadiri S."/>
            <person name="Gnanaolivu R.D."/>
            <person name="Hernandez B."/>
            <person name="Javaid M."/>
            <person name="Jayaseelan J.C."/>
            <person name="Lee S."/>
            <person name="Li M."/>
            <person name="Ming W."/>
            <person name="Munidasa M."/>
            <person name="Muniz J."/>
            <person name="Nguyen L."/>
            <person name="Ongeri F."/>
            <person name="Osuji N."/>
            <person name="Pu L.-L."/>
            <person name="Puazo M."/>
            <person name="Qu C."/>
            <person name="Quiroz J."/>
            <person name="Raj R."/>
            <person name="Weissenberger G."/>
            <person name="Xin Y."/>
            <person name="Zou X."/>
            <person name="Han Y."/>
            <person name="Richards S."/>
            <person name="Worley K."/>
            <person name="Muzny D."/>
            <person name="Gibbs R."/>
        </authorList>
    </citation>
    <scope>NUCLEOTIDE SEQUENCE</scope>
    <source>
        <strain evidence="1">Sampled in the wild</strain>
    </source>
</reference>
<comment type="caution">
    <text evidence="1">The sequence shown here is derived from an EMBL/GenBank/DDBJ whole genome shotgun (WGS) entry which is preliminary data.</text>
</comment>
<accession>A0A8K0P8L7</accession>
<name>A0A8K0P8L7_LADFU</name>
<proteinExistence type="predicted"/>
<reference evidence="1" key="2">
    <citation type="submission" date="2017-10" db="EMBL/GenBank/DDBJ databases">
        <title>Ladona fulva Genome sequencing and assembly.</title>
        <authorList>
            <person name="Murali S."/>
            <person name="Richards S."/>
            <person name="Bandaranaike D."/>
            <person name="Bellair M."/>
            <person name="Blankenburg K."/>
            <person name="Chao H."/>
            <person name="Dinh H."/>
            <person name="Doddapaneni H."/>
            <person name="Dugan-Rocha S."/>
            <person name="Elkadiri S."/>
            <person name="Gnanaolivu R."/>
            <person name="Hernandez B."/>
            <person name="Skinner E."/>
            <person name="Javaid M."/>
            <person name="Lee S."/>
            <person name="Li M."/>
            <person name="Ming W."/>
            <person name="Munidasa M."/>
            <person name="Muniz J."/>
            <person name="Nguyen L."/>
            <person name="Hughes D."/>
            <person name="Osuji N."/>
            <person name="Pu L.-L."/>
            <person name="Puazo M."/>
            <person name="Qu C."/>
            <person name="Quiroz J."/>
            <person name="Raj R."/>
            <person name="Weissenberger G."/>
            <person name="Xin Y."/>
            <person name="Zou X."/>
            <person name="Han Y."/>
            <person name="Worley K."/>
            <person name="Muzny D."/>
            <person name="Gibbs R."/>
        </authorList>
    </citation>
    <scope>NUCLEOTIDE SEQUENCE</scope>
    <source>
        <strain evidence="1">Sampled in the wild</strain>
    </source>
</reference>
<organism evidence="1 2">
    <name type="scientific">Ladona fulva</name>
    <name type="common">Scarce chaser dragonfly</name>
    <name type="synonym">Libellula fulva</name>
    <dbReference type="NCBI Taxonomy" id="123851"/>
    <lineage>
        <taxon>Eukaryota</taxon>
        <taxon>Metazoa</taxon>
        <taxon>Ecdysozoa</taxon>
        <taxon>Arthropoda</taxon>
        <taxon>Hexapoda</taxon>
        <taxon>Insecta</taxon>
        <taxon>Pterygota</taxon>
        <taxon>Palaeoptera</taxon>
        <taxon>Odonata</taxon>
        <taxon>Epiprocta</taxon>
        <taxon>Anisoptera</taxon>
        <taxon>Libelluloidea</taxon>
        <taxon>Libellulidae</taxon>
        <taxon>Ladona</taxon>
    </lineage>
</organism>
<keyword evidence="2" id="KW-1185">Reference proteome</keyword>